<dbReference type="InterPro" id="IPR043129">
    <property type="entry name" value="ATPase_NBD"/>
</dbReference>
<feature type="compositionally biased region" description="Basic and acidic residues" evidence="1">
    <location>
        <begin position="312"/>
        <end position="322"/>
    </location>
</feature>
<organism evidence="2 3">
    <name type="scientific">Rhodobacter flavimaris</name>
    <dbReference type="NCBI Taxonomy" id="2907145"/>
    <lineage>
        <taxon>Bacteria</taxon>
        <taxon>Pseudomonadati</taxon>
        <taxon>Pseudomonadota</taxon>
        <taxon>Alphaproteobacteria</taxon>
        <taxon>Rhodobacterales</taxon>
        <taxon>Rhodobacter group</taxon>
        <taxon>Rhodobacter</taxon>
    </lineage>
</organism>
<feature type="region of interest" description="Disordered" evidence="1">
    <location>
        <begin position="251"/>
        <end position="367"/>
    </location>
</feature>
<feature type="compositionally biased region" description="Low complexity" evidence="1">
    <location>
        <begin position="218"/>
        <end position="228"/>
    </location>
</feature>
<dbReference type="RefSeq" id="WP_233675699.1">
    <property type="nucleotide sequence ID" value="NZ_JAJUOS010000002.1"/>
</dbReference>
<feature type="compositionally biased region" description="Low complexity" evidence="1">
    <location>
        <begin position="289"/>
        <end position="307"/>
    </location>
</feature>
<feature type="region of interest" description="Disordered" evidence="1">
    <location>
        <begin position="477"/>
        <end position="533"/>
    </location>
</feature>
<feature type="compositionally biased region" description="Low complexity" evidence="1">
    <location>
        <begin position="657"/>
        <end position="686"/>
    </location>
</feature>
<feature type="compositionally biased region" description="Low complexity" evidence="1">
    <location>
        <begin position="477"/>
        <end position="514"/>
    </location>
</feature>
<dbReference type="Proteomes" id="UP001521181">
    <property type="component" value="Unassembled WGS sequence"/>
</dbReference>
<dbReference type="EMBL" id="JAJUOS010000002">
    <property type="protein sequence ID" value="MCE5972690.1"/>
    <property type="molecule type" value="Genomic_DNA"/>
</dbReference>
<evidence type="ECO:0008006" key="4">
    <source>
        <dbReference type="Google" id="ProtNLM"/>
    </source>
</evidence>
<protein>
    <recommendedName>
        <fullName evidence="4">Translation initiation factor 2</fullName>
    </recommendedName>
</protein>
<gene>
    <name evidence="2" type="ORF">LZA78_04275</name>
</gene>
<accession>A0ABS8YUC1</accession>
<comment type="caution">
    <text evidence="2">The sequence shown here is derived from an EMBL/GenBank/DDBJ whole genome shotgun (WGS) entry which is preliminary data.</text>
</comment>
<name>A0ABS8YUC1_9RHOB</name>
<dbReference type="SUPFAM" id="SSF53067">
    <property type="entry name" value="Actin-like ATPase domain"/>
    <property type="match status" value="1"/>
</dbReference>
<keyword evidence="3" id="KW-1185">Reference proteome</keyword>
<proteinExistence type="predicted"/>
<dbReference type="Gene3D" id="3.30.420.380">
    <property type="match status" value="1"/>
</dbReference>
<sequence length="897" mass="92619">MKPSFALNLSLDGIGLLHRRADGWARLGEVSLEVEDLQDALTGLRRAALLAEPRGLTSKLVIPASQILYTEVRAPGPRTAQRRSQIAAALEGMTPYPVEDLIFDWSGNGETVQVAIVARETLAEAEAFAESHGFCPISFVALPEPGQFGGEPWFGLTANAAQHLPEGARVDRDQDPVRVVEQVSLEEFLAATEEPIVEPAPEPIDEDAAPEVPVALSSEPEAPAAPLAEPEDTDDEEALTDLELALNAPFVPDLPPAEEAPQELSLAEAPEEPSVPDITLEEPEPQEGPEPQAELEQPEEPQAPVPAFSSRRTPELAARADDLGVTPRLGGAARLHPMPPRTMPPEQKAKLMQSGTAGVTSPGLALPETDLRGAAETLKRAAKAGLDKAARGTAKLGDSAGKALAKSLKPKQDDEPAAAPAEAEPAASPFGTFQPAPIGGKPKHFGLMLTAGLVLFLAIVALWSSFLGEDAPPVEVASQETQAPAPEPAVTAPVAQAAPEAAEPATEQATAEPAPAVPQPAEPSQSSPELVPAPNLSLSAISTADPALRDTAATATLPPAESLADSQPVMPPPPPPFDQLARLTPEGDIQPTPQGVVMPGGFTLYAGKPPQLPAPRPESVTAAALAAAGAPQTPTVAEEPAPYADPALAGLRPKARPASVEAAAQKAASEPAPEATTPPTDDGAALTPEQRSRLALLEGSKPKARPASITSAFETARAAEEAAAAEAARAAEAQTAALASASDRAISVSRRPPAKPRNFTASVENALAAAIAAEPAPAPAPAVQVAAAPARQTAIEPPPEELDEPEPVSVAPKLPTSASVAKQATLKDVINLKEINLIGVYGSSVNRRALVRLSNGKFVKVSVGDRLDGGKVTAIGSGQLTYQKGSRNYTLTLLKGS</sequence>
<evidence type="ECO:0000313" key="2">
    <source>
        <dbReference type="EMBL" id="MCE5972690.1"/>
    </source>
</evidence>
<feature type="region of interest" description="Disordered" evidence="1">
    <location>
        <begin position="653"/>
        <end position="686"/>
    </location>
</feature>
<reference evidence="2 3" key="1">
    <citation type="submission" date="2021-12" db="EMBL/GenBank/DDBJ databases">
        <title>Sinirhodobacter sp. WL0062 is a bacterium isolated from seawater.</title>
        <authorList>
            <person name="Wang L."/>
            <person name="He W."/>
            <person name="Zhang D.-F."/>
        </authorList>
    </citation>
    <scope>NUCLEOTIDE SEQUENCE [LARGE SCALE GENOMIC DNA]</scope>
    <source>
        <strain evidence="2 3">WL0062</strain>
    </source>
</reference>
<feature type="compositionally biased region" description="Low complexity" evidence="1">
    <location>
        <begin position="417"/>
        <end position="427"/>
    </location>
</feature>
<evidence type="ECO:0000313" key="3">
    <source>
        <dbReference type="Proteomes" id="UP001521181"/>
    </source>
</evidence>
<feature type="region of interest" description="Disordered" evidence="1">
    <location>
        <begin position="401"/>
        <end position="435"/>
    </location>
</feature>
<feature type="region of interest" description="Disordered" evidence="1">
    <location>
        <begin position="218"/>
        <end position="237"/>
    </location>
</feature>
<evidence type="ECO:0000256" key="1">
    <source>
        <dbReference type="SAM" id="MobiDB-lite"/>
    </source>
</evidence>